<proteinExistence type="predicted"/>
<feature type="compositionally biased region" description="Basic and acidic residues" evidence="1">
    <location>
        <begin position="109"/>
        <end position="120"/>
    </location>
</feature>
<dbReference type="GO" id="GO:0106005">
    <property type="term" value="P:RNA 5'-cap (guanine-N7)-methylation"/>
    <property type="evidence" value="ECO:0007669"/>
    <property type="project" value="InterPro"/>
</dbReference>
<evidence type="ECO:0000313" key="2">
    <source>
        <dbReference type="EMBL" id="JAB62325.1"/>
    </source>
</evidence>
<reference evidence="2" key="1">
    <citation type="submission" date="2013-07" db="EMBL/GenBank/DDBJ databases">
        <title>Midgut Transcriptome Profiling of Anoplphora glabripennis, a Lignocellulose Degrading, Wood-Boring Cerambycid.</title>
        <authorList>
            <person name="Scully E.D."/>
            <person name="Hoover K."/>
            <person name="Carlson J.E."/>
            <person name="Tien M."/>
            <person name="Geib S.M."/>
        </authorList>
    </citation>
    <scope>NUCLEOTIDE SEQUENCE</scope>
</reference>
<sequence length="127" mass="15688">LLRKIKMASENLTKEQLTFLEECNLEFSERYTDSDLEYKKIFDLGIPPPPIMYPWYGKGRFNRDRGRGGRYNDYRSRNQFHHNEDTRNRDYGDRQGYREQAGSSYNNHQYEERHNYEDNRRKRYRPY</sequence>
<dbReference type="AlphaFoldDB" id="V5FXD4"/>
<protein>
    <submittedName>
        <fullName evidence="2">Uncharacterized protein</fullName>
    </submittedName>
</protein>
<dbReference type="GO" id="GO:0031533">
    <property type="term" value="C:mRNA capping enzyme complex"/>
    <property type="evidence" value="ECO:0007669"/>
    <property type="project" value="InterPro"/>
</dbReference>
<feature type="compositionally biased region" description="Basic and acidic residues" evidence="1">
    <location>
        <begin position="66"/>
        <end position="97"/>
    </location>
</feature>
<accession>V5FXD4</accession>
<dbReference type="Pfam" id="PF15320">
    <property type="entry name" value="RAM"/>
    <property type="match status" value="1"/>
</dbReference>
<dbReference type="EMBL" id="GALX01006141">
    <property type="protein sequence ID" value="JAB62325.1"/>
    <property type="molecule type" value="Transcribed_RNA"/>
</dbReference>
<organism evidence="2">
    <name type="scientific">Anoplophora glabripennis</name>
    <name type="common">Asian longhorn beetle</name>
    <name type="synonym">Anoplophora nobilis</name>
    <dbReference type="NCBI Taxonomy" id="217634"/>
    <lineage>
        <taxon>Eukaryota</taxon>
        <taxon>Metazoa</taxon>
        <taxon>Ecdysozoa</taxon>
        <taxon>Arthropoda</taxon>
        <taxon>Hexapoda</taxon>
        <taxon>Insecta</taxon>
        <taxon>Pterygota</taxon>
        <taxon>Neoptera</taxon>
        <taxon>Endopterygota</taxon>
        <taxon>Coleoptera</taxon>
        <taxon>Polyphaga</taxon>
        <taxon>Cucujiformia</taxon>
        <taxon>Chrysomeloidea</taxon>
        <taxon>Cerambycidae</taxon>
        <taxon>Lamiinae</taxon>
        <taxon>Lamiini</taxon>
        <taxon>Anoplophora</taxon>
    </lineage>
</organism>
<dbReference type="GO" id="GO:0003723">
    <property type="term" value="F:RNA binding"/>
    <property type="evidence" value="ECO:0007669"/>
    <property type="project" value="InterPro"/>
</dbReference>
<name>V5FXD4_ANOGL</name>
<feature type="region of interest" description="Disordered" evidence="1">
    <location>
        <begin position="66"/>
        <end position="127"/>
    </location>
</feature>
<evidence type="ECO:0000256" key="1">
    <source>
        <dbReference type="SAM" id="MobiDB-lite"/>
    </source>
</evidence>
<dbReference type="InterPro" id="IPR028271">
    <property type="entry name" value="RAMAC"/>
</dbReference>
<dbReference type="OrthoDB" id="5875297at2759"/>
<feature type="non-terminal residue" evidence="2">
    <location>
        <position position="1"/>
    </location>
</feature>